<accession>A0A8S3SJF6</accession>
<dbReference type="Proteomes" id="UP000683360">
    <property type="component" value="Unassembled WGS sequence"/>
</dbReference>
<protein>
    <submittedName>
        <fullName evidence="1">Uncharacterized protein</fullName>
    </submittedName>
</protein>
<keyword evidence="2" id="KW-1185">Reference proteome</keyword>
<proteinExistence type="predicted"/>
<gene>
    <name evidence="1" type="ORF">MEDL_32382</name>
</gene>
<name>A0A8S3SJF6_MYTED</name>
<dbReference type="EMBL" id="CAJPWZ010001611">
    <property type="protein sequence ID" value="CAG2218809.1"/>
    <property type="molecule type" value="Genomic_DNA"/>
</dbReference>
<organism evidence="1 2">
    <name type="scientific">Mytilus edulis</name>
    <name type="common">Blue mussel</name>
    <dbReference type="NCBI Taxonomy" id="6550"/>
    <lineage>
        <taxon>Eukaryota</taxon>
        <taxon>Metazoa</taxon>
        <taxon>Spiralia</taxon>
        <taxon>Lophotrochozoa</taxon>
        <taxon>Mollusca</taxon>
        <taxon>Bivalvia</taxon>
        <taxon>Autobranchia</taxon>
        <taxon>Pteriomorphia</taxon>
        <taxon>Mytilida</taxon>
        <taxon>Mytiloidea</taxon>
        <taxon>Mytilidae</taxon>
        <taxon>Mytilinae</taxon>
        <taxon>Mytilus</taxon>
    </lineage>
</organism>
<dbReference type="PANTHER" id="PTHR46601">
    <property type="entry name" value="ULP_PROTEASE DOMAIN-CONTAINING PROTEIN"/>
    <property type="match status" value="1"/>
</dbReference>
<sequence length="616" mass="71464">MLRYDRIDKKIEYYVPYRGIPVTSTPIQEVPLDSIEYFRVPRPVLVGHNACIFDVGNWHLRYCKLGNNDILDEAELLCKRAGIWNWSSKTDRGATICPTHRHLYGIGWKPGLKCGFPGHPQFSKKGKPQRGMTMNLYKCGFCHNFKYNTVFMLERHMLDQHSGFGFQCQECHKVFMRRDYQHRGCKNGEAGGKKLKLVDRQTHSFGEKEENKYKQFKREMKQMIVEVKERKPTPNGNLDFNKCNKSKPEYKRRNEIENYTIPKKTRQEETNKENISLPSIRTIISPIKLSEEAVFLVEHLFIAKWQRDQFRQIRESIPKDWLITLADFAKKLQDEIQSAFYHHEQATIHPMMAYYKCPVCNTSNVEESIIFITSDLKHDAHAVKQFSNDLNLHIKNRGVHFTHDVQVSDGCANQYKSKIPFQHVCEKSSENFSFERCYFGSRHGKSQCDGLGAVVKRAAEHHFRSRSGVIKNAKDLFKFCHENLTLDSTNEVCEHKKRVVFFVDKIKRPQEQEKLQTVKGTQKIHSVQSVRDGVVKTRKLSCFCNFCVKASTPCTPADDKHNTSESTVSDTVNVITASPNQNCVNSNIVGEWKEPTLLKHFKEKRTKAGVKQEKPF</sequence>
<comment type="caution">
    <text evidence="1">The sequence shown here is derived from an EMBL/GenBank/DDBJ whole genome shotgun (WGS) entry which is preliminary data.</text>
</comment>
<evidence type="ECO:0000313" key="1">
    <source>
        <dbReference type="EMBL" id="CAG2218809.1"/>
    </source>
</evidence>
<evidence type="ECO:0000313" key="2">
    <source>
        <dbReference type="Proteomes" id="UP000683360"/>
    </source>
</evidence>
<dbReference type="PANTHER" id="PTHR46601:SF1">
    <property type="entry name" value="ADF-H DOMAIN-CONTAINING PROTEIN"/>
    <property type="match status" value="1"/>
</dbReference>
<dbReference type="AlphaFoldDB" id="A0A8S3SJF6"/>
<reference evidence="1" key="1">
    <citation type="submission" date="2021-03" db="EMBL/GenBank/DDBJ databases">
        <authorList>
            <person name="Bekaert M."/>
        </authorList>
    </citation>
    <scope>NUCLEOTIDE SEQUENCE</scope>
</reference>
<dbReference type="OrthoDB" id="10065669at2759"/>